<feature type="region of interest" description="Disordered" evidence="1">
    <location>
        <begin position="78"/>
        <end position="107"/>
    </location>
</feature>
<dbReference type="RefSeq" id="WP_027895299.1">
    <property type="nucleotide sequence ID" value="NZ_CP027569.1"/>
</dbReference>
<accession>A0A2S0M4X3</accession>
<feature type="region of interest" description="Disordered" evidence="1">
    <location>
        <begin position="161"/>
        <end position="193"/>
    </location>
</feature>
<keyword evidence="2" id="KW-1133">Transmembrane helix</keyword>
<evidence type="ECO:0000313" key="4">
    <source>
        <dbReference type="EMBL" id="AVO26510.1"/>
    </source>
</evidence>
<gene>
    <name evidence="4" type="ORF">C6Y28_02100</name>
</gene>
<protein>
    <submittedName>
        <fullName evidence="4">Zinc ribbon domain-containing protein</fullName>
    </submittedName>
</protein>
<dbReference type="Proteomes" id="UP000238358">
    <property type="component" value="Chromosome"/>
</dbReference>
<feature type="transmembrane region" description="Helical" evidence="2">
    <location>
        <begin position="123"/>
        <end position="143"/>
    </location>
</feature>
<evidence type="ECO:0000313" key="5">
    <source>
        <dbReference type="Proteomes" id="UP000238358"/>
    </source>
</evidence>
<organism evidence="4 5">
    <name type="scientific">Megasphaera elsdenii</name>
    <dbReference type="NCBI Taxonomy" id="907"/>
    <lineage>
        <taxon>Bacteria</taxon>
        <taxon>Bacillati</taxon>
        <taxon>Bacillota</taxon>
        <taxon>Negativicutes</taxon>
        <taxon>Veillonellales</taxon>
        <taxon>Veillonellaceae</taxon>
        <taxon>Megasphaera</taxon>
    </lineage>
</organism>
<dbReference type="OrthoDB" id="1625097at2"/>
<keyword evidence="2" id="KW-0472">Membrane</keyword>
<dbReference type="AlphaFoldDB" id="A0A2S0M4X3"/>
<keyword evidence="2" id="KW-0812">Transmembrane</keyword>
<dbReference type="InterPro" id="IPR025874">
    <property type="entry name" value="DZR"/>
</dbReference>
<name>A0A2S0M4X3_MEGEL</name>
<feature type="compositionally biased region" description="Basic and acidic residues" evidence="1">
    <location>
        <begin position="180"/>
        <end position="193"/>
    </location>
</feature>
<evidence type="ECO:0000256" key="2">
    <source>
        <dbReference type="SAM" id="Phobius"/>
    </source>
</evidence>
<dbReference type="EMBL" id="CP027569">
    <property type="protein sequence ID" value="AVO26510.1"/>
    <property type="molecule type" value="Genomic_DNA"/>
</dbReference>
<sequence>MKKCQHCGAPLQDGDRFCQACGAEQLPEEESKKRICPECGKWIRADGKFCPFCGAELPEMDDDEPVIDEATGTETFVHRHREPVRDEEPPRPPQPMERPVMTGRPTPPPFQEPPFYVRYRKGIITAVVVLILAVAAAVAFHFYGSRSSGDYVKDAVSLSQQLSSENESVTDTAKRLSQKSKGDDVDSLVKDLGKSRKNVEKMAKNYQPKNIPDQYASDDQAIREVMRDQMAMYDTAIAIAENPKDDAISEKLDDLRDEVQKAKKTARTIKVPGADFTGAVDGDNLVSYLEKYVSVQTKPDETPQPEVKADLDKQVLSSYASSKDLFNDDIGKLAGDINAYLSNHTDFKGNREFTSRANTLYIQISKTRNQLENDTSIDNTAMKYKLDALFQAEQDRIRGLYDGVSASQRGQDYRPGFQRGQAASNRYDKLNDEWNRL</sequence>
<dbReference type="Pfam" id="PF12773">
    <property type="entry name" value="DZR"/>
    <property type="match status" value="1"/>
</dbReference>
<proteinExistence type="predicted"/>
<evidence type="ECO:0000256" key="1">
    <source>
        <dbReference type="SAM" id="MobiDB-lite"/>
    </source>
</evidence>
<feature type="domain" description="DZANK-type" evidence="3">
    <location>
        <begin position="4"/>
        <end position="54"/>
    </location>
</feature>
<evidence type="ECO:0000259" key="3">
    <source>
        <dbReference type="Pfam" id="PF12773"/>
    </source>
</evidence>
<reference evidence="4 5" key="1">
    <citation type="journal article" date="2018" name="Genome Announc.">
        <title>Complete genomes of two Megasphaera elsdenii strains, NCIMB 702410 and ATCC 25940.</title>
        <authorList>
            <person name="Hatmaker E.A."/>
            <person name="O'Dell K."/>
            <person name="Riley L.A."/>
            <person name="Klingeman D.M."/>
            <person name="Guss A.M."/>
        </authorList>
    </citation>
    <scope>NUCLEOTIDE SEQUENCE [LARGE SCALE GENOMIC DNA]</scope>
    <source>
        <strain evidence="4 5">NCIMB702410</strain>
    </source>
</reference>